<dbReference type="NCBIfam" id="TIGR01258">
    <property type="entry name" value="pgm_1"/>
    <property type="match status" value="1"/>
</dbReference>
<dbReference type="HAMAP" id="MF_01039">
    <property type="entry name" value="PGAM_GpmA"/>
    <property type="match status" value="1"/>
</dbReference>
<dbReference type="CDD" id="cd07067">
    <property type="entry name" value="HP_PGM_like"/>
    <property type="match status" value="1"/>
</dbReference>
<dbReference type="SUPFAM" id="SSF53254">
    <property type="entry name" value="Phosphoglycerate mutase-like"/>
    <property type="match status" value="1"/>
</dbReference>
<feature type="binding site" evidence="5">
    <location>
        <begin position="21"/>
        <end position="22"/>
    </location>
    <ligand>
        <name>substrate</name>
    </ligand>
</feature>
<dbReference type="AlphaFoldDB" id="A0A2G9ZHF2"/>
<dbReference type="InterPro" id="IPR029033">
    <property type="entry name" value="His_PPase_superfam"/>
</dbReference>
<dbReference type="GO" id="GO:0006096">
    <property type="term" value="P:glycolytic process"/>
    <property type="evidence" value="ECO:0007669"/>
    <property type="project" value="UniProtKB-UniPathway"/>
</dbReference>
<feature type="active site" description="Proton donor/acceptor" evidence="4">
    <location>
        <position position="86"/>
    </location>
</feature>
<dbReference type="SMART" id="SM00855">
    <property type="entry name" value="PGAM"/>
    <property type="match status" value="1"/>
</dbReference>
<feature type="binding site" evidence="5">
    <location>
        <begin position="8"/>
        <end position="15"/>
    </location>
    <ligand>
        <name>substrate</name>
    </ligand>
</feature>
<evidence type="ECO:0000256" key="1">
    <source>
        <dbReference type="ARBA" id="ARBA00006717"/>
    </source>
</evidence>
<dbReference type="Gene3D" id="3.40.50.1240">
    <property type="entry name" value="Phosphoglycerate mutase-like"/>
    <property type="match status" value="1"/>
</dbReference>
<dbReference type="EMBL" id="PCSB01000012">
    <property type="protein sequence ID" value="PIP32000.1"/>
    <property type="molecule type" value="Genomic_DNA"/>
</dbReference>
<dbReference type="GO" id="GO:0004619">
    <property type="term" value="F:phosphoglycerate mutase activity"/>
    <property type="evidence" value="ECO:0007669"/>
    <property type="project" value="UniProtKB-EC"/>
</dbReference>
<dbReference type="PROSITE" id="PS00175">
    <property type="entry name" value="PG_MUTASE"/>
    <property type="match status" value="1"/>
</dbReference>
<dbReference type="InterPro" id="IPR001345">
    <property type="entry name" value="PG/BPGM_mutase_AS"/>
</dbReference>
<comment type="caution">
    <text evidence="8">The sequence shown here is derived from an EMBL/GenBank/DDBJ whole genome shotgun (WGS) entry which is preliminary data.</text>
</comment>
<dbReference type="PANTHER" id="PTHR11931">
    <property type="entry name" value="PHOSPHOGLYCERATE MUTASE"/>
    <property type="match status" value="1"/>
</dbReference>
<feature type="non-terminal residue" evidence="8">
    <location>
        <position position="200"/>
    </location>
</feature>
<name>A0A2G9ZHF2_9BACT</name>
<dbReference type="EC" id="5.4.2.11" evidence="7"/>
<evidence type="ECO:0000313" key="9">
    <source>
        <dbReference type="Proteomes" id="UP000230447"/>
    </source>
</evidence>
<evidence type="ECO:0000256" key="2">
    <source>
        <dbReference type="ARBA" id="ARBA00023152"/>
    </source>
</evidence>
<proteinExistence type="inferred from homology"/>
<organism evidence="8 9">
    <name type="scientific">bacterium (Candidatus Gribaldobacteria) CG23_combo_of_CG06-09_8_20_14_all_37_87_8</name>
    <dbReference type="NCBI Taxonomy" id="2014278"/>
    <lineage>
        <taxon>Bacteria</taxon>
        <taxon>Candidatus Gribaldobacteria</taxon>
    </lineage>
</organism>
<evidence type="ECO:0000256" key="4">
    <source>
        <dbReference type="PIRSR" id="PIRSR613078-1"/>
    </source>
</evidence>
<gene>
    <name evidence="8" type="primary">gpmA</name>
    <name evidence="8" type="ORF">COX24_00600</name>
</gene>
<reference evidence="8 9" key="1">
    <citation type="submission" date="2017-09" db="EMBL/GenBank/DDBJ databases">
        <title>Depth-based differentiation of microbial function through sediment-hosted aquifers and enrichment of novel symbionts in the deep terrestrial subsurface.</title>
        <authorList>
            <person name="Probst A.J."/>
            <person name="Ladd B."/>
            <person name="Jarett J.K."/>
            <person name="Geller-Mcgrath D.E."/>
            <person name="Sieber C.M."/>
            <person name="Emerson J.B."/>
            <person name="Anantharaman K."/>
            <person name="Thomas B.C."/>
            <person name="Malmstrom R."/>
            <person name="Stieglmeier M."/>
            <person name="Klingl A."/>
            <person name="Woyke T."/>
            <person name="Ryan C.M."/>
            <person name="Banfield J.F."/>
        </authorList>
    </citation>
    <scope>NUCLEOTIDE SEQUENCE [LARGE SCALE GENOMIC DNA]</scope>
    <source>
        <strain evidence="8">CG23_combo_of_CG06-09_8_20_14_all_37_87_8</strain>
    </source>
</reference>
<evidence type="ECO:0000313" key="8">
    <source>
        <dbReference type="EMBL" id="PIP32000.1"/>
    </source>
</evidence>
<dbReference type="InterPro" id="IPR013078">
    <property type="entry name" value="His_Pase_superF_clade-1"/>
</dbReference>
<feature type="site" description="Transition state stabilizer" evidence="6">
    <location>
        <position position="167"/>
    </location>
</feature>
<evidence type="ECO:0000256" key="7">
    <source>
        <dbReference type="RuleBase" id="RU004512"/>
    </source>
</evidence>
<dbReference type="Pfam" id="PF00300">
    <property type="entry name" value="His_Phos_1"/>
    <property type="match status" value="1"/>
</dbReference>
<evidence type="ECO:0000256" key="6">
    <source>
        <dbReference type="PIRSR" id="PIRSR613078-3"/>
    </source>
</evidence>
<keyword evidence="2" id="KW-0324">Glycolysis</keyword>
<accession>A0A2G9ZHF2</accession>
<feature type="binding site" evidence="5">
    <location>
        <begin position="86"/>
        <end position="89"/>
    </location>
    <ligand>
        <name>substrate</name>
    </ligand>
</feature>
<feature type="active site" description="Tele-phosphohistidine intermediate" evidence="4">
    <location>
        <position position="9"/>
    </location>
</feature>
<dbReference type="UniPathway" id="UPA00109">
    <property type="reaction ID" value="UER00186"/>
</dbReference>
<evidence type="ECO:0000256" key="3">
    <source>
        <dbReference type="ARBA" id="ARBA00023235"/>
    </source>
</evidence>
<sequence>MYKLVLLRHGQSTFNAKDIFTGWRDPSLSEKGKQESKKAGKLLKQANFSFDLAFTSKLKRAKQTLALTLKEMGLKIPLKENQALNERHYGALQGKHKNDILKEYGLKKFTQFRRSWAIKPPALKKPEKKGEPLTESLKDTWQRIRPYWQKEIIPQLKFGKNILISGHGSTIRAFIKYFDGLSKKEVEGLNVPCGFPLVYL</sequence>
<comment type="similarity">
    <text evidence="1">Belongs to the phosphoglycerate mutase family. BPG-dependent PGAM subfamily.</text>
</comment>
<comment type="pathway">
    <text evidence="7">Carbohydrate degradation; glycolysis; pyruvate from D-glyceraldehyde 3-phosphate: step 3/5.</text>
</comment>
<protein>
    <recommendedName>
        <fullName evidence="7">2,3-bisphosphoglycerate-dependent phosphoglycerate mutase</fullName>
        <ecNumber evidence="7">5.4.2.11</ecNumber>
    </recommendedName>
</protein>
<keyword evidence="3" id="KW-0413">Isomerase</keyword>
<feature type="binding site" evidence="5">
    <location>
        <position position="97"/>
    </location>
    <ligand>
        <name>substrate</name>
    </ligand>
</feature>
<feature type="binding site" evidence="5">
    <location>
        <begin position="113"/>
        <end position="114"/>
    </location>
    <ligand>
        <name>substrate</name>
    </ligand>
</feature>
<dbReference type="PIRSF" id="PIRSF000709">
    <property type="entry name" value="6PFK_2-Ptase"/>
    <property type="match status" value="1"/>
</dbReference>
<evidence type="ECO:0000256" key="5">
    <source>
        <dbReference type="PIRSR" id="PIRSR613078-2"/>
    </source>
</evidence>
<feature type="binding site" evidence="5">
    <location>
        <position position="60"/>
    </location>
    <ligand>
        <name>substrate</name>
    </ligand>
</feature>
<comment type="catalytic activity">
    <reaction evidence="7">
        <text>(2R)-2-phosphoglycerate = (2R)-3-phosphoglycerate</text>
        <dbReference type="Rhea" id="RHEA:15901"/>
        <dbReference type="ChEBI" id="CHEBI:58272"/>
        <dbReference type="ChEBI" id="CHEBI:58289"/>
        <dbReference type="EC" id="5.4.2.11"/>
    </reaction>
</comment>
<dbReference type="Proteomes" id="UP000230447">
    <property type="component" value="Unassembled WGS sequence"/>
</dbReference>
<comment type="function">
    <text evidence="7">Catalyzes the interconversion of 2-phosphoglycerate and 3-phosphoglycerate.</text>
</comment>
<dbReference type="InterPro" id="IPR005952">
    <property type="entry name" value="Phosphogly_mut1"/>
</dbReference>